<dbReference type="InterPro" id="IPR040092">
    <property type="entry name" value="TBRG1"/>
</dbReference>
<organism evidence="4 5">
    <name type="scientific">Panaeolus cyanescens</name>
    <dbReference type="NCBI Taxonomy" id="181874"/>
    <lineage>
        <taxon>Eukaryota</taxon>
        <taxon>Fungi</taxon>
        <taxon>Dikarya</taxon>
        <taxon>Basidiomycota</taxon>
        <taxon>Agaricomycotina</taxon>
        <taxon>Agaricomycetes</taxon>
        <taxon>Agaricomycetidae</taxon>
        <taxon>Agaricales</taxon>
        <taxon>Agaricineae</taxon>
        <taxon>Galeropsidaceae</taxon>
        <taxon>Panaeolus</taxon>
    </lineage>
</organism>
<dbReference type="InterPro" id="IPR003889">
    <property type="entry name" value="FYrich_C"/>
</dbReference>
<dbReference type="Gene3D" id="3.30.160.360">
    <property type="match status" value="1"/>
</dbReference>
<dbReference type="Proteomes" id="UP000284842">
    <property type="component" value="Unassembled WGS sequence"/>
</dbReference>
<feature type="compositionally biased region" description="Low complexity" evidence="3">
    <location>
        <begin position="183"/>
        <end position="194"/>
    </location>
</feature>
<evidence type="ECO:0000256" key="2">
    <source>
        <dbReference type="ARBA" id="ARBA00023242"/>
    </source>
</evidence>
<feature type="compositionally biased region" description="Polar residues" evidence="3">
    <location>
        <begin position="159"/>
        <end position="169"/>
    </location>
</feature>
<dbReference type="Pfam" id="PF05964">
    <property type="entry name" value="FYRN"/>
    <property type="match status" value="1"/>
</dbReference>
<dbReference type="PROSITE" id="PS51542">
    <property type="entry name" value="FYRN"/>
    <property type="match status" value="1"/>
</dbReference>
<comment type="subcellular location">
    <subcellularLocation>
        <location evidence="1">Nucleus</location>
    </subcellularLocation>
</comment>
<dbReference type="GO" id="GO:0005634">
    <property type="term" value="C:nucleus"/>
    <property type="evidence" value="ECO:0007669"/>
    <property type="project" value="UniProtKB-SubCell"/>
</dbReference>
<dbReference type="EMBL" id="NHTK01006009">
    <property type="protein sequence ID" value="PPQ68372.1"/>
    <property type="molecule type" value="Genomic_DNA"/>
</dbReference>
<accession>A0A409VQ27</accession>
<dbReference type="OrthoDB" id="285793at2759"/>
<dbReference type="InParanoid" id="A0A409VQ27"/>
<evidence type="ECO:0000256" key="1">
    <source>
        <dbReference type="ARBA" id="ARBA00004123"/>
    </source>
</evidence>
<dbReference type="Pfam" id="PF05965">
    <property type="entry name" value="FYRC"/>
    <property type="match status" value="1"/>
</dbReference>
<evidence type="ECO:0000256" key="3">
    <source>
        <dbReference type="SAM" id="MobiDB-lite"/>
    </source>
</evidence>
<feature type="compositionally biased region" description="Low complexity" evidence="3">
    <location>
        <begin position="149"/>
        <end position="158"/>
    </location>
</feature>
<gene>
    <name evidence="4" type="ORF">CVT24_004793</name>
</gene>
<evidence type="ECO:0000313" key="5">
    <source>
        <dbReference type="Proteomes" id="UP000284842"/>
    </source>
</evidence>
<feature type="region of interest" description="Disordered" evidence="3">
    <location>
        <begin position="651"/>
        <end position="800"/>
    </location>
</feature>
<feature type="compositionally biased region" description="Polar residues" evidence="3">
    <location>
        <begin position="779"/>
        <end position="795"/>
    </location>
</feature>
<keyword evidence="2" id="KW-0539">Nucleus</keyword>
<dbReference type="AlphaFoldDB" id="A0A409VQ27"/>
<feature type="compositionally biased region" description="Polar residues" evidence="3">
    <location>
        <begin position="195"/>
        <end position="210"/>
    </location>
</feature>
<evidence type="ECO:0000313" key="4">
    <source>
        <dbReference type="EMBL" id="PPQ68372.1"/>
    </source>
</evidence>
<dbReference type="STRING" id="181874.A0A409VQ27"/>
<protein>
    <recommendedName>
        <fullName evidence="6">FYR N-terminal domain-containing protein</fullName>
    </recommendedName>
</protein>
<dbReference type="PROSITE" id="PS51543">
    <property type="entry name" value="FYRC"/>
    <property type="match status" value="1"/>
</dbReference>
<feature type="compositionally biased region" description="Polar residues" evidence="3">
    <location>
        <begin position="98"/>
        <end position="115"/>
    </location>
</feature>
<feature type="compositionally biased region" description="Low complexity" evidence="3">
    <location>
        <begin position="386"/>
        <end position="410"/>
    </location>
</feature>
<feature type="compositionally biased region" description="Low complexity" evidence="3">
    <location>
        <begin position="652"/>
        <end position="686"/>
    </location>
</feature>
<dbReference type="SMART" id="SM00541">
    <property type="entry name" value="FYRN"/>
    <property type="match status" value="1"/>
</dbReference>
<evidence type="ECO:0008006" key="6">
    <source>
        <dbReference type="Google" id="ProtNLM"/>
    </source>
</evidence>
<dbReference type="PANTHER" id="PTHR22715">
    <property type="entry name" value="TRANSFORMING GROWTH FACTOR BETA REGULATED GENE 1"/>
    <property type="match status" value="1"/>
</dbReference>
<reference evidence="4 5" key="1">
    <citation type="journal article" date="2018" name="Evol. Lett.">
        <title>Horizontal gene cluster transfer increased hallucinogenic mushroom diversity.</title>
        <authorList>
            <person name="Reynolds H.T."/>
            <person name="Vijayakumar V."/>
            <person name="Gluck-Thaler E."/>
            <person name="Korotkin H.B."/>
            <person name="Matheny P.B."/>
            <person name="Slot J.C."/>
        </authorList>
    </citation>
    <scope>NUCLEOTIDE SEQUENCE [LARGE SCALE GENOMIC DNA]</scope>
    <source>
        <strain evidence="4 5">2629</strain>
    </source>
</reference>
<feature type="region of interest" description="Disordered" evidence="3">
    <location>
        <begin position="386"/>
        <end position="436"/>
    </location>
</feature>
<proteinExistence type="predicted"/>
<feature type="compositionally biased region" description="Low complexity" evidence="3">
    <location>
        <begin position="278"/>
        <end position="319"/>
    </location>
</feature>
<keyword evidence="5" id="KW-1185">Reference proteome</keyword>
<feature type="compositionally biased region" description="Basic and acidic residues" evidence="3">
    <location>
        <begin position="31"/>
        <end position="52"/>
    </location>
</feature>
<comment type="caution">
    <text evidence="4">The sequence shown here is derived from an EMBL/GenBank/DDBJ whole genome shotgun (WGS) entry which is preliminary data.</text>
</comment>
<feature type="region of interest" description="Disordered" evidence="3">
    <location>
        <begin position="230"/>
        <end position="319"/>
    </location>
</feature>
<dbReference type="PANTHER" id="PTHR22715:SF0">
    <property type="entry name" value="TRANSFORMING GROWTH FACTOR BETA REGULATOR 1"/>
    <property type="match status" value="1"/>
</dbReference>
<feature type="region of interest" description="Disordered" evidence="3">
    <location>
        <begin position="149"/>
        <end position="210"/>
    </location>
</feature>
<dbReference type="GO" id="GO:0051726">
    <property type="term" value="P:regulation of cell cycle"/>
    <property type="evidence" value="ECO:0007669"/>
    <property type="project" value="TreeGrafter"/>
</dbReference>
<dbReference type="InterPro" id="IPR003888">
    <property type="entry name" value="FYrich_N"/>
</dbReference>
<feature type="compositionally biased region" description="Polar residues" evidence="3">
    <location>
        <begin position="750"/>
        <end position="763"/>
    </location>
</feature>
<feature type="region of interest" description="Disordered" evidence="3">
    <location>
        <begin position="1"/>
        <end position="134"/>
    </location>
</feature>
<feature type="compositionally biased region" description="Low complexity" evidence="3">
    <location>
        <begin position="716"/>
        <end position="731"/>
    </location>
</feature>
<feature type="compositionally biased region" description="Low complexity" evidence="3">
    <location>
        <begin position="254"/>
        <end position="266"/>
    </location>
</feature>
<sequence>MTSSVGLAPLSEPVNDASKDMSDTQKNLKRRHDELGHDPQDPEAQRERKVHVAENITNGMPVSPTRKGHQDVNDPSKADSESTRNHAQNDDVAMADGTTHTSGCVENIQRNASSHTRTELPPSPSRKTGPKKPVVDGVAMVAAVAVAEAEAAAQKEAASSNGIQPSANGVSPPPAPHSSTNVSAASSGTAEAASKNSEPLSSTSLNFDNTPSTESIIRVAEAVVAAQEAAKAAKDSSNESATAHDPNLDPSLFSSSNTPTASASTAKQNGTSQSAAKPPSVNTAVASSSSSNQPSTSSSGSATPSTSSATTPSSTLSNNPYMSLAKMGALTPTHLMMPYPLFYAHPGTPVTPNTPSYPMPYNPYYYLASPLMASPGGVYPPIPPTTAAAAASSSTSASTSQSRPAAAPPAAEQPPKPKAKRTKTHAVTSKSFSIPVVPRDKNRKPMLPLNVGIMTVINLGVVCMREHFHSERYIFPVGYEVTRRYLSTIDPSAEVVYHCTILDGGDGPKFQIVPSDRPDKPVIAGTATGAWSSIVKQANHIRNRQHSNSVSGPDFFGLGQNTIKHLIQELPNADRLRDYVWQNFMEGGPLGGRHAAVIPALPEEYDSSLPLGAYYPKRDNSNPNVPRGMAHYPSHIIAQAEAERGQKFAAQGNGVNGASSVASGSGSSTPQPGPQHMQMQIQMQVQPTPPDSMPPNGGQPPLQIIPQNPGGPPTLNIQEYQPPQQQNQEPISAPQPIAQRQYTPERRATRSTNGINGTPNGSISAPVPSAGVTTPGRATRSSTRGAQKQNQQSIDQQQAQAQLQAHLLQQHHQQQQQQQQQTMQDGIPTTLAGVMQMYPTLSGVNMPSGTSS</sequence>
<feature type="compositionally biased region" description="Basic and acidic residues" evidence="3">
    <location>
        <begin position="68"/>
        <end position="89"/>
    </location>
</feature>
<name>A0A409VQ27_9AGAR</name>